<dbReference type="PANTHER" id="PTHR44051">
    <property type="entry name" value="GLUTATHIONE S-TRANSFERASE-RELATED"/>
    <property type="match status" value="1"/>
</dbReference>
<accession>A0A512AMJ2</accession>
<dbReference type="InterPro" id="IPR004046">
    <property type="entry name" value="GST_C"/>
</dbReference>
<dbReference type="InterPro" id="IPR010987">
    <property type="entry name" value="Glutathione-S-Trfase_C-like"/>
</dbReference>
<dbReference type="InterPro" id="IPR036249">
    <property type="entry name" value="Thioredoxin-like_sf"/>
</dbReference>
<evidence type="ECO:0000259" key="1">
    <source>
        <dbReference type="PROSITE" id="PS50404"/>
    </source>
</evidence>
<dbReference type="InterPro" id="IPR040079">
    <property type="entry name" value="Glutathione_S-Trfase"/>
</dbReference>
<evidence type="ECO:0000313" key="3">
    <source>
        <dbReference type="EMBL" id="GEO00916.1"/>
    </source>
</evidence>
<organism evidence="3 4">
    <name type="scientific">Novosphingobium sediminis</name>
    <dbReference type="NCBI Taxonomy" id="707214"/>
    <lineage>
        <taxon>Bacteria</taxon>
        <taxon>Pseudomonadati</taxon>
        <taxon>Pseudomonadota</taxon>
        <taxon>Alphaproteobacteria</taxon>
        <taxon>Sphingomonadales</taxon>
        <taxon>Sphingomonadaceae</taxon>
        <taxon>Novosphingobium</taxon>
    </lineage>
</organism>
<feature type="domain" description="GST C-terminal" evidence="2">
    <location>
        <begin position="82"/>
        <end position="216"/>
    </location>
</feature>
<dbReference type="InterPro" id="IPR004045">
    <property type="entry name" value="Glutathione_S-Trfase_N"/>
</dbReference>
<dbReference type="CDD" id="cd00299">
    <property type="entry name" value="GST_C_family"/>
    <property type="match status" value="1"/>
</dbReference>
<dbReference type="InterPro" id="IPR036282">
    <property type="entry name" value="Glutathione-S-Trfase_C_sf"/>
</dbReference>
<sequence>MKLYGGLLSPFVRKVAVVLGEKGVDYTPARGGPGSTDPEFLAASPFAKIPAIDDEGFTLADSSAIVHYLEAKYPDPALIPADPKSCGMAVWFDEFGDTIFAASGLKILFNRVVGPRLLGKPGNEALALEGEAELPRIFDYIESVVPDDGWLVEGGFSIADITIASMLCTLTYVGHGPNSHSYPRTAAWHARVTARPSWQAVAVKEASLMQRILPDLATA</sequence>
<dbReference type="SFLD" id="SFLDS00019">
    <property type="entry name" value="Glutathione_Transferase_(cytos"/>
    <property type="match status" value="1"/>
</dbReference>
<name>A0A512AMJ2_9SPHN</name>
<dbReference type="Proteomes" id="UP000321464">
    <property type="component" value="Unassembled WGS sequence"/>
</dbReference>
<proteinExistence type="predicted"/>
<dbReference type="SFLD" id="SFLDG00358">
    <property type="entry name" value="Main_(cytGST)"/>
    <property type="match status" value="1"/>
</dbReference>
<dbReference type="EMBL" id="BJYR01000018">
    <property type="protein sequence ID" value="GEO00916.1"/>
    <property type="molecule type" value="Genomic_DNA"/>
</dbReference>
<dbReference type="SUPFAM" id="SSF47616">
    <property type="entry name" value="GST C-terminal domain-like"/>
    <property type="match status" value="1"/>
</dbReference>
<dbReference type="PROSITE" id="PS50404">
    <property type="entry name" value="GST_NTER"/>
    <property type="match status" value="1"/>
</dbReference>
<dbReference type="Pfam" id="PF13417">
    <property type="entry name" value="GST_N_3"/>
    <property type="match status" value="1"/>
</dbReference>
<dbReference type="GO" id="GO:0016740">
    <property type="term" value="F:transferase activity"/>
    <property type="evidence" value="ECO:0007669"/>
    <property type="project" value="UniProtKB-KW"/>
</dbReference>
<dbReference type="OrthoDB" id="9782992at2"/>
<feature type="domain" description="GST N-terminal" evidence="1">
    <location>
        <begin position="1"/>
        <end position="77"/>
    </location>
</feature>
<dbReference type="Gene3D" id="1.20.1050.10">
    <property type="match status" value="1"/>
</dbReference>
<dbReference type="SUPFAM" id="SSF52833">
    <property type="entry name" value="Thioredoxin-like"/>
    <property type="match status" value="1"/>
</dbReference>
<dbReference type="PANTHER" id="PTHR44051:SF8">
    <property type="entry name" value="GLUTATHIONE S-TRANSFERASE GSTA"/>
    <property type="match status" value="1"/>
</dbReference>
<gene>
    <name evidence="3" type="ORF">NSE01_27480</name>
</gene>
<dbReference type="AlphaFoldDB" id="A0A512AMJ2"/>
<evidence type="ECO:0000259" key="2">
    <source>
        <dbReference type="PROSITE" id="PS50405"/>
    </source>
</evidence>
<dbReference type="Gene3D" id="3.40.30.10">
    <property type="entry name" value="Glutaredoxin"/>
    <property type="match status" value="1"/>
</dbReference>
<comment type="caution">
    <text evidence="3">The sequence shown here is derived from an EMBL/GenBank/DDBJ whole genome shotgun (WGS) entry which is preliminary data.</text>
</comment>
<evidence type="ECO:0000313" key="4">
    <source>
        <dbReference type="Proteomes" id="UP000321464"/>
    </source>
</evidence>
<protein>
    <submittedName>
        <fullName evidence="3">Glutathione S-transferase</fullName>
    </submittedName>
</protein>
<keyword evidence="4" id="KW-1185">Reference proteome</keyword>
<keyword evidence="3" id="KW-0808">Transferase</keyword>
<dbReference type="PROSITE" id="PS50405">
    <property type="entry name" value="GST_CTER"/>
    <property type="match status" value="1"/>
</dbReference>
<reference evidence="3 4" key="1">
    <citation type="submission" date="2019-07" db="EMBL/GenBank/DDBJ databases">
        <title>Whole genome shotgun sequence of Novosphingobium sediminis NBRC 106119.</title>
        <authorList>
            <person name="Hosoyama A."/>
            <person name="Uohara A."/>
            <person name="Ohji S."/>
            <person name="Ichikawa N."/>
        </authorList>
    </citation>
    <scope>NUCLEOTIDE SEQUENCE [LARGE SCALE GENOMIC DNA]</scope>
    <source>
        <strain evidence="3 4">NBRC 106119</strain>
    </source>
</reference>
<dbReference type="Pfam" id="PF00043">
    <property type="entry name" value="GST_C"/>
    <property type="match status" value="1"/>
</dbReference>